<feature type="signal peptide" evidence="2">
    <location>
        <begin position="1"/>
        <end position="31"/>
    </location>
</feature>
<evidence type="ECO:0008006" key="5">
    <source>
        <dbReference type="Google" id="ProtNLM"/>
    </source>
</evidence>
<accession>A0ABV6RV74</accession>
<evidence type="ECO:0000256" key="1">
    <source>
        <dbReference type="SAM" id="MobiDB-lite"/>
    </source>
</evidence>
<organism evidence="3 4">
    <name type="scientific">Lysobacter korlensis</name>
    <dbReference type="NCBI Taxonomy" id="553636"/>
    <lineage>
        <taxon>Bacteria</taxon>
        <taxon>Pseudomonadati</taxon>
        <taxon>Pseudomonadota</taxon>
        <taxon>Gammaproteobacteria</taxon>
        <taxon>Lysobacterales</taxon>
        <taxon>Lysobacteraceae</taxon>
        <taxon>Lysobacter</taxon>
    </lineage>
</organism>
<dbReference type="PROSITE" id="PS51257">
    <property type="entry name" value="PROKAR_LIPOPROTEIN"/>
    <property type="match status" value="1"/>
</dbReference>
<name>A0ABV6RV74_9GAMM</name>
<reference evidence="3 4" key="1">
    <citation type="submission" date="2024-09" db="EMBL/GenBank/DDBJ databases">
        <authorList>
            <person name="Sun Q."/>
            <person name="Mori K."/>
        </authorList>
    </citation>
    <scope>NUCLEOTIDE SEQUENCE [LARGE SCALE GENOMIC DNA]</scope>
    <source>
        <strain evidence="3 4">KCTC 23076</strain>
    </source>
</reference>
<evidence type="ECO:0000256" key="2">
    <source>
        <dbReference type="SAM" id="SignalP"/>
    </source>
</evidence>
<keyword evidence="4" id="KW-1185">Reference proteome</keyword>
<dbReference type="Proteomes" id="UP001589896">
    <property type="component" value="Unassembled WGS sequence"/>
</dbReference>
<proteinExistence type="predicted"/>
<evidence type="ECO:0000313" key="3">
    <source>
        <dbReference type="EMBL" id="MFC0680879.1"/>
    </source>
</evidence>
<dbReference type="RefSeq" id="WP_386673001.1">
    <property type="nucleotide sequence ID" value="NZ_JBHLTG010000006.1"/>
</dbReference>
<protein>
    <recommendedName>
        <fullName evidence="5">Lipoprotein</fullName>
    </recommendedName>
</protein>
<dbReference type="EMBL" id="JBHLTG010000006">
    <property type="protein sequence ID" value="MFC0680879.1"/>
    <property type="molecule type" value="Genomic_DNA"/>
</dbReference>
<sequence length="253" mass="26236">MARRSTFPRARRPHIAAVVVPLVSVALTACAQMASIASESTAPASPTSETGPTSEPSPSSEQGRADAGTAGGTPTNGGPEIPPELLAEADALGQPDAAWYAVAHGVSVAEAVARLDAQAADRGKRSLITRELGESFGGLWIEHEPEFRMVIASTASHIPEGAARIAAALDAPVAWKTVAHSLADLESLQRDLGEAIWREGVPAGSSVDVKRNAVLLEVLDPAPLEPILSRLDYDDGMVIVEVVTGFPTLEDGG</sequence>
<evidence type="ECO:0000313" key="4">
    <source>
        <dbReference type="Proteomes" id="UP001589896"/>
    </source>
</evidence>
<comment type="caution">
    <text evidence="3">The sequence shown here is derived from an EMBL/GenBank/DDBJ whole genome shotgun (WGS) entry which is preliminary data.</text>
</comment>
<gene>
    <name evidence="3" type="ORF">ACFFGH_23865</name>
</gene>
<dbReference type="Gene3D" id="3.30.300.50">
    <property type="match status" value="1"/>
</dbReference>
<dbReference type="InterPro" id="IPR035070">
    <property type="entry name" value="Streptogrisin_prodomain"/>
</dbReference>
<feature type="chain" id="PRO_5045730201" description="Lipoprotein" evidence="2">
    <location>
        <begin position="32"/>
        <end position="253"/>
    </location>
</feature>
<keyword evidence="2" id="KW-0732">Signal</keyword>
<feature type="region of interest" description="Disordered" evidence="1">
    <location>
        <begin position="37"/>
        <end position="83"/>
    </location>
</feature>
<feature type="compositionally biased region" description="Low complexity" evidence="1">
    <location>
        <begin position="37"/>
        <end position="68"/>
    </location>
</feature>